<dbReference type="AlphaFoldDB" id="A0A380KGL3"/>
<accession>A0A380KGL3</accession>
<organism evidence="4 5">
    <name type="scientific">Streptococcus hyointestinalis</name>
    <dbReference type="NCBI Taxonomy" id="1337"/>
    <lineage>
        <taxon>Bacteria</taxon>
        <taxon>Bacillati</taxon>
        <taxon>Bacillota</taxon>
        <taxon>Bacilli</taxon>
        <taxon>Lactobacillales</taxon>
        <taxon>Streptococcaceae</taxon>
        <taxon>Streptococcus</taxon>
    </lineage>
</organism>
<dbReference type="PANTHER" id="PTHR22916:SF51">
    <property type="entry name" value="GLYCOSYLTRANSFERASE EPSH-RELATED"/>
    <property type="match status" value="1"/>
</dbReference>
<keyword evidence="1 4" id="KW-0328">Glycosyltransferase</keyword>
<dbReference type="EC" id="2.4.1.212" evidence="4"/>
<dbReference type="CDD" id="cd00761">
    <property type="entry name" value="Glyco_tranf_GTA_type"/>
    <property type="match status" value="1"/>
</dbReference>
<name>A0A380KGL3_9STRE</name>
<protein>
    <submittedName>
        <fullName evidence="4">Glycosyl transferase family protein</fullName>
        <ecNumber evidence="4">2.4.1.212</ecNumber>
    </submittedName>
</protein>
<dbReference type="InterPro" id="IPR029044">
    <property type="entry name" value="Nucleotide-diphossugar_trans"/>
</dbReference>
<evidence type="ECO:0000256" key="2">
    <source>
        <dbReference type="ARBA" id="ARBA00022679"/>
    </source>
</evidence>
<dbReference type="Gene3D" id="3.90.550.10">
    <property type="entry name" value="Spore Coat Polysaccharide Biosynthesis Protein SpsA, Chain A"/>
    <property type="match status" value="1"/>
</dbReference>
<feature type="domain" description="Glycosyltransferase 2-like" evidence="3">
    <location>
        <begin position="6"/>
        <end position="169"/>
    </location>
</feature>
<dbReference type="PANTHER" id="PTHR22916">
    <property type="entry name" value="GLYCOSYLTRANSFERASE"/>
    <property type="match status" value="1"/>
</dbReference>
<dbReference type="OrthoDB" id="396512at2"/>
<dbReference type="SUPFAM" id="SSF53448">
    <property type="entry name" value="Nucleotide-diphospho-sugar transferases"/>
    <property type="match status" value="1"/>
</dbReference>
<evidence type="ECO:0000313" key="5">
    <source>
        <dbReference type="Proteomes" id="UP000254924"/>
    </source>
</evidence>
<dbReference type="Proteomes" id="UP000254924">
    <property type="component" value="Unassembled WGS sequence"/>
</dbReference>
<keyword evidence="5" id="KW-1185">Reference proteome</keyword>
<evidence type="ECO:0000256" key="1">
    <source>
        <dbReference type="ARBA" id="ARBA00022676"/>
    </source>
</evidence>
<reference evidence="4 5" key="1">
    <citation type="submission" date="2018-06" db="EMBL/GenBank/DDBJ databases">
        <authorList>
            <consortium name="Pathogen Informatics"/>
            <person name="Doyle S."/>
        </authorList>
    </citation>
    <scope>NUCLEOTIDE SEQUENCE [LARGE SCALE GENOMIC DNA]</scope>
    <source>
        <strain evidence="4 5">NCTC12224</strain>
    </source>
</reference>
<sequence>MTPLISVIIPIYNVENYLARCLDSVVNQTYPNLEIILVNDGTPDGSVAIAEAYQEKDKRIKLLHQENAGLSEARNTGIAAATGDYIAFLDSDDWLELDAYEYLLQLLVAYDADISIGGIRRTESVVSETSSENQVELLTQKEYAKRYFKIGSQEIHYYVWNKLYRRDVVIGVKQPKGLYAEDVPSTFMYILNTSKVVISDKVIYNYFVNLDGLSAKFSNRHFDVLKGWDMVVAKANQSGDSDYQKWALFNRKRANFALLTELALSDNYSQVKADNANMVDNLAKAVRKDYRTLLKGPMPLNRKPLVLAFALNYSFTAGALNKLLQLKRRG</sequence>
<keyword evidence="2 4" id="KW-0808">Transferase</keyword>
<evidence type="ECO:0000259" key="3">
    <source>
        <dbReference type="Pfam" id="PF00535"/>
    </source>
</evidence>
<proteinExistence type="predicted"/>
<gene>
    <name evidence="4" type="primary">hyaD_4</name>
    <name evidence="4" type="ORF">NCTC12224_02376</name>
</gene>
<dbReference type="InterPro" id="IPR001173">
    <property type="entry name" value="Glyco_trans_2-like"/>
</dbReference>
<dbReference type="Pfam" id="PF00535">
    <property type="entry name" value="Glycos_transf_2"/>
    <property type="match status" value="1"/>
</dbReference>
<dbReference type="GO" id="GO:0050501">
    <property type="term" value="F:hyaluronan synthase activity"/>
    <property type="evidence" value="ECO:0007669"/>
    <property type="project" value="UniProtKB-EC"/>
</dbReference>
<dbReference type="EMBL" id="UHFN01000007">
    <property type="protein sequence ID" value="SUN63306.1"/>
    <property type="molecule type" value="Genomic_DNA"/>
</dbReference>
<evidence type="ECO:0000313" key="4">
    <source>
        <dbReference type="EMBL" id="SUN63306.1"/>
    </source>
</evidence>